<dbReference type="PANTHER" id="PTHR30137">
    <property type="entry name" value="LUCIFERASE-LIKE MONOOXYGENASE"/>
    <property type="match status" value="1"/>
</dbReference>
<evidence type="ECO:0000313" key="3">
    <source>
        <dbReference type="EMBL" id="QNQ90657.1"/>
    </source>
</evidence>
<reference evidence="3 4" key="1">
    <citation type="submission" date="2019-12" db="EMBL/GenBank/DDBJ databases">
        <title>Corynebacterium sp. nov., isolated from feces of the Anser Albifrons in China.</title>
        <authorList>
            <person name="Liu Q."/>
        </authorList>
    </citation>
    <scope>NUCLEOTIDE SEQUENCE [LARGE SCALE GENOMIC DNA]</scope>
    <source>
        <strain evidence="3 4">4H37-19</strain>
    </source>
</reference>
<keyword evidence="3" id="KW-0560">Oxidoreductase</keyword>
<dbReference type="GO" id="GO:0005829">
    <property type="term" value="C:cytosol"/>
    <property type="evidence" value="ECO:0007669"/>
    <property type="project" value="TreeGrafter"/>
</dbReference>
<dbReference type="KEGG" id="cpoy:GP475_08415"/>
<dbReference type="EMBL" id="CP046884">
    <property type="protein sequence ID" value="QNQ90657.1"/>
    <property type="molecule type" value="Genomic_DNA"/>
</dbReference>
<protein>
    <submittedName>
        <fullName evidence="3">MsnO8 family LLM class oxidoreductase</fullName>
        <ecNumber evidence="3">1.-.-.-</ecNumber>
    </submittedName>
</protein>
<dbReference type="RefSeq" id="WP_187973971.1">
    <property type="nucleotide sequence ID" value="NZ_CP046884.1"/>
</dbReference>
<sequence length="327" mass="35588">MSTPPLSLLDFCTVYRQESIADSLARSVLLAQTAESLGFRRIWFAEHHNMPTIASSHPALLISHIAARTQSIRLGAGGVMLSNHAPLLIAEQFGFLSEAYPDRIDLGVGRAPGTDPETMRALRRAPDAAEKFPEDVQELQRFLSAEGKNDPVRAIPGTGTDVPIFILGSSLFGASLAAALGLPYAFASHFAPDHLDAALAYYRNNYQPSSRYPEPYAIAALNVIGSDSAEAAEAEFQRVVEQRVRRQMNRSGAQQLSDKELTLVVNSPAGYQARRMLRYTVMGTPTDIAQGLQDFQHRTGAAELMISLQASSPEQMMKSLTVLGEAM</sequence>
<dbReference type="NCBIfam" id="TIGR03558">
    <property type="entry name" value="oxido_grp_1"/>
    <property type="match status" value="1"/>
</dbReference>
<evidence type="ECO:0000259" key="2">
    <source>
        <dbReference type="Pfam" id="PF00296"/>
    </source>
</evidence>
<gene>
    <name evidence="3" type="ORF">GP475_08415</name>
</gene>
<name>A0A7H0SQ32_9CORY</name>
<dbReference type="InterPro" id="IPR036661">
    <property type="entry name" value="Luciferase-like_sf"/>
</dbReference>
<dbReference type="CDD" id="cd00347">
    <property type="entry name" value="Flavin_utilizing_monoxygenases"/>
    <property type="match status" value="1"/>
</dbReference>
<keyword evidence="4" id="KW-1185">Reference proteome</keyword>
<dbReference type="GO" id="GO:0016705">
    <property type="term" value="F:oxidoreductase activity, acting on paired donors, with incorporation or reduction of molecular oxygen"/>
    <property type="evidence" value="ECO:0007669"/>
    <property type="project" value="InterPro"/>
</dbReference>
<comment type="similarity">
    <text evidence="1">To bacterial alkanal monooxygenase alpha and beta chains.</text>
</comment>
<dbReference type="InterPro" id="IPR050766">
    <property type="entry name" value="Bact_Lucif_Oxidored"/>
</dbReference>
<dbReference type="AlphaFoldDB" id="A0A7H0SQ32"/>
<dbReference type="PANTHER" id="PTHR30137:SF6">
    <property type="entry name" value="LUCIFERASE-LIKE MONOOXYGENASE"/>
    <property type="match status" value="1"/>
</dbReference>
<accession>A0A7H0SQ32</accession>
<dbReference type="SUPFAM" id="SSF51679">
    <property type="entry name" value="Bacterial luciferase-like"/>
    <property type="match status" value="1"/>
</dbReference>
<dbReference type="InterPro" id="IPR019949">
    <property type="entry name" value="CmoO-like"/>
</dbReference>
<dbReference type="Proteomes" id="UP000516320">
    <property type="component" value="Chromosome"/>
</dbReference>
<proteinExistence type="predicted"/>
<dbReference type="Gene3D" id="3.20.20.30">
    <property type="entry name" value="Luciferase-like domain"/>
    <property type="match status" value="1"/>
</dbReference>
<feature type="domain" description="Luciferase-like" evidence="2">
    <location>
        <begin position="22"/>
        <end position="301"/>
    </location>
</feature>
<organism evidence="3 4">
    <name type="scientific">Corynebacterium poyangense</name>
    <dbReference type="NCBI Taxonomy" id="2684405"/>
    <lineage>
        <taxon>Bacteria</taxon>
        <taxon>Bacillati</taxon>
        <taxon>Actinomycetota</taxon>
        <taxon>Actinomycetes</taxon>
        <taxon>Mycobacteriales</taxon>
        <taxon>Corynebacteriaceae</taxon>
        <taxon>Corynebacterium</taxon>
    </lineage>
</organism>
<evidence type="ECO:0000313" key="4">
    <source>
        <dbReference type="Proteomes" id="UP000516320"/>
    </source>
</evidence>
<dbReference type="InterPro" id="IPR011251">
    <property type="entry name" value="Luciferase-like_dom"/>
</dbReference>
<dbReference type="EC" id="1.-.-.-" evidence="3"/>
<dbReference type="Pfam" id="PF00296">
    <property type="entry name" value="Bac_luciferase"/>
    <property type="match status" value="1"/>
</dbReference>
<evidence type="ECO:0000256" key="1">
    <source>
        <dbReference type="ARBA" id="ARBA00007789"/>
    </source>
</evidence>